<keyword evidence="1 2" id="KW-0732">Signal</keyword>
<dbReference type="SUPFAM" id="SSF56784">
    <property type="entry name" value="HAD-like"/>
    <property type="match status" value="1"/>
</dbReference>
<dbReference type="EMBL" id="JADMNK010000007">
    <property type="protein sequence ID" value="MBZ0058978.1"/>
    <property type="molecule type" value="Genomic_DNA"/>
</dbReference>
<evidence type="ECO:0000256" key="1">
    <source>
        <dbReference type="ARBA" id="ARBA00022729"/>
    </source>
</evidence>
<keyword evidence="4" id="KW-1185">Reference proteome</keyword>
<dbReference type="InterPro" id="IPR036412">
    <property type="entry name" value="HAD-like_sf"/>
</dbReference>
<dbReference type="InterPro" id="IPR022565">
    <property type="entry name" value="DUF2608"/>
</dbReference>
<protein>
    <submittedName>
        <fullName evidence="3">DUF2608 domain-containing protein</fullName>
    </submittedName>
</protein>
<organism evidence="3 4">
    <name type="scientific">Leclercia barmai</name>
    <dbReference type="NCBI Taxonomy" id="2785629"/>
    <lineage>
        <taxon>Bacteria</taxon>
        <taxon>Pseudomonadati</taxon>
        <taxon>Pseudomonadota</taxon>
        <taxon>Gammaproteobacteria</taxon>
        <taxon>Enterobacterales</taxon>
        <taxon>Enterobacteriaceae</taxon>
        <taxon>Leclercia</taxon>
    </lineage>
</organism>
<comment type="caution">
    <text evidence="3">The sequence shown here is derived from an EMBL/GenBank/DDBJ whole genome shotgun (WGS) entry which is preliminary data.</text>
</comment>
<feature type="signal peptide" evidence="2">
    <location>
        <begin position="1"/>
        <end position="19"/>
    </location>
</feature>
<gene>
    <name evidence="3" type="ORF">ITX56_14410</name>
</gene>
<accession>A0ABS7RXE1</accession>
<dbReference type="Pfam" id="PF11019">
    <property type="entry name" value="DUF2608"/>
    <property type="match status" value="1"/>
</dbReference>
<sequence>MYGYIAALSLLNYIPLSIAAVTTIESDSYDIVASIIKDKDTRYQPENVLLVFDIDNTVLTSQLEVGGDIWYQWQAGKLPLKPGPEEKVPCLYENAIALLYSVGSMTLTEPHLNDYMSKWQEKHSVVALTSRAPDTRNATERELRKNGVNFSASPLAALNESSMPVYQGRLKRSYNYNNGIMFSSGMDKGVMLDFMLDKTKRKFDSIVFVDDGIANIQAMKTMLESEKYRNVDTVLVHYTKVESDLIKQQGQVLTPGEAKRMTQNWKKLLKTLDEIFPNRVISCDVEKSKA</sequence>
<reference evidence="3 4" key="1">
    <citation type="submission" date="2020-11" db="EMBL/GenBank/DDBJ databases">
        <title>Draft Genome of Enterobacter sp. strain EMC7.</title>
        <authorList>
            <person name="Barman P."/>
            <person name="Sinha S."/>
            <person name="Sen S."/>
            <person name="Chakraborty R."/>
        </authorList>
    </citation>
    <scope>NUCLEOTIDE SEQUENCE [LARGE SCALE GENOMIC DNA]</scope>
    <source>
        <strain evidence="3 4">EMC7</strain>
    </source>
</reference>
<name>A0ABS7RXE1_9ENTR</name>
<dbReference type="Proteomes" id="UP000706580">
    <property type="component" value="Unassembled WGS sequence"/>
</dbReference>
<evidence type="ECO:0000256" key="2">
    <source>
        <dbReference type="SAM" id="SignalP"/>
    </source>
</evidence>
<evidence type="ECO:0000313" key="4">
    <source>
        <dbReference type="Proteomes" id="UP000706580"/>
    </source>
</evidence>
<evidence type="ECO:0000313" key="3">
    <source>
        <dbReference type="EMBL" id="MBZ0058978.1"/>
    </source>
</evidence>
<feature type="chain" id="PRO_5046111934" evidence="2">
    <location>
        <begin position="20"/>
        <end position="290"/>
    </location>
</feature>
<proteinExistence type="predicted"/>